<comment type="caution">
    <text evidence="1">The sequence shown here is derived from an EMBL/GenBank/DDBJ whole genome shotgun (WGS) entry which is preliminary data.</text>
</comment>
<name>A0ACC2JLI4_9PEZI</name>
<dbReference type="EMBL" id="JAPUUL010001090">
    <property type="protein sequence ID" value="KAJ8128377.1"/>
    <property type="molecule type" value="Genomic_DNA"/>
</dbReference>
<reference evidence="1" key="1">
    <citation type="submission" date="2022-12" db="EMBL/GenBank/DDBJ databases">
        <title>Genome Sequence of Lasiodiplodia mahajangana.</title>
        <authorList>
            <person name="Buettner E."/>
        </authorList>
    </citation>
    <scope>NUCLEOTIDE SEQUENCE</scope>
    <source>
        <strain evidence="1">VT137</strain>
    </source>
</reference>
<dbReference type="Proteomes" id="UP001153332">
    <property type="component" value="Unassembled WGS sequence"/>
</dbReference>
<sequence length="380" mass="43824">MREPLGKAVLRRGFQGKVFSLVSLQNFIPYHIDMLTRGDRRTREDFRFIQKWYAGYLRLSIGKVREHMRKVKLHELRGFAVQLIARPLQNDDGKDYLDIEIWEQCSDSDSDDSMSEEEEEELSLADDRKMAETSSKAMEELESYLNRGEVACSPPSVVVPSDTQEAHIRQGYDDDGFYVGHSDGDGDAVMREGDSELPSPSPSLANELKDAVQSEMLPRPDSESNSSSSSEFCLDVSINPLRPLSEGLLNLLRETGGNPNVTRSGETIILTPEEFDDARHWWKKEVATLKRRELRSSQKRHNETWAETNLLDRWDSDNGQFYWQTEGLFLCRLTELVFKETFEQARKAYWAEVRLDKWQSKEHDDAYKKPPGSPLREQFT</sequence>
<keyword evidence="2" id="KW-1185">Reference proteome</keyword>
<organism evidence="1 2">
    <name type="scientific">Lasiodiplodia mahajangana</name>
    <dbReference type="NCBI Taxonomy" id="1108764"/>
    <lineage>
        <taxon>Eukaryota</taxon>
        <taxon>Fungi</taxon>
        <taxon>Dikarya</taxon>
        <taxon>Ascomycota</taxon>
        <taxon>Pezizomycotina</taxon>
        <taxon>Dothideomycetes</taxon>
        <taxon>Dothideomycetes incertae sedis</taxon>
        <taxon>Botryosphaeriales</taxon>
        <taxon>Botryosphaeriaceae</taxon>
        <taxon>Lasiodiplodia</taxon>
    </lineage>
</organism>
<accession>A0ACC2JLI4</accession>
<proteinExistence type="predicted"/>
<gene>
    <name evidence="1" type="ORF">O1611_g5256</name>
</gene>
<protein>
    <submittedName>
        <fullName evidence="1">Uncharacterized protein</fullName>
    </submittedName>
</protein>
<evidence type="ECO:0000313" key="2">
    <source>
        <dbReference type="Proteomes" id="UP001153332"/>
    </source>
</evidence>
<evidence type="ECO:0000313" key="1">
    <source>
        <dbReference type="EMBL" id="KAJ8128377.1"/>
    </source>
</evidence>